<sequence length="77" mass="8732">MAWGKQIAIFENTAEAIVGRLHAHDDRIQWAGCRLFDSHTMRVLLPDSSMIIPPRMEHFHAPGGMLDVPRVSMDHNV</sequence>
<gene>
    <name evidence="1" type="ORF">C7B43_08600</name>
</gene>
<comment type="caution">
    <text evidence="1">The sequence shown here is derived from an EMBL/GenBank/DDBJ whole genome shotgun (WGS) entry which is preliminary data.</text>
</comment>
<dbReference type="AlphaFoldDB" id="A0A2T2X4G4"/>
<evidence type="ECO:0000313" key="1">
    <source>
        <dbReference type="EMBL" id="PSR29390.1"/>
    </source>
</evidence>
<evidence type="ECO:0000313" key="2">
    <source>
        <dbReference type="Proteomes" id="UP000242699"/>
    </source>
</evidence>
<protein>
    <submittedName>
        <fullName evidence="1">Uncharacterized protein</fullName>
    </submittedName>
</protein>
<proteinExistence type="predicted"/>
<organism evidence="1 2">
    <name type="scientific">Sulfobacillus benefaciens</name>
    <dbReference type="NCBI Taxonomy" id="453960"/>
    <lineage>
        <taxon>Bacteria</taxon>
        <taxon>Bacillati</taxon>
        <taxon>Bacillota</taxon>
        <taxon>Clostridia</taxon>
        <taxon>Eubacteriales</taxon>
        <taxon>Clostridiales Family XVII. Incertae Sedis</taxon>
        <taxon>Sulfobacillus</taxon>
    </lineage>
</organism>
<dbReference type="Proteomes" id="UP000242699">
    <property type="component" value="Unassembled WGS sequence"/>
</dbReference>
<name>A0A2T2X4G4_9FIRM</name>
<reference evidence="1 2" key="1">
    <citation type="journal article" date="2014" name="BMC Genomics">
        <title>Comparison of environmental and isolate Sulfobacillus genomes reveals diverse carbon, sulfur, nitrogen, and hydrogen metabolisms.</title>
        <authorList>
            <person name="Justice N.B."/>
            <person name="Norman A."/>
            <person name="Brown C.T."/>
            <person name="Singh A."/>
            <person name="Thomas B.C."/>
            <person name="Banfield J.F."/>
        </authorList>
    </citation>
    <scope>NUCLEOTIDE SEQUENCE [LARGE SCALE GENOMIC DNA]</scope>
    <source>
        <strain evidence="1">AMDSBA1</strain>
    </source>
</reference>
<accession>A0A2T2X4G4</accession>
<dbReference type="EMBL" id="PXYT01000016">
    <property type="protein sequence ID" value="PSR29390.1"/>
    <property type="molecule type" value="Genomic_DNA"/>
</dbReference>